<dbReference type="InterPro" id="IPR000701">
    <property type="entry name" value="SuccDH_FuR_B_TM-su"/>
</dbReference>
<comment type="subcellular location">
    <subcellularLocation>
        <location evidence="3">Membrane</location>
        <topology evidence="3">Multi-pass membrane protein</topology>
    </subcellularLocation>
</comment>
<evidence type="ECO:0000256" key="1">
    <source>
        <dbReference type="ARBA" id="ARBA00001971"/>
    </source>
</evidence>
<reference evidence="17 18" key="1">
    <citation type="submission" date="2021-12" db="EMBL/GenBank/DDBJ databases">
        <title>Sinirhodobacter sp. WL0062 is a bacterium isolated from seawater.</title>
        <authorList>
            <person name="Wang L."/>
            <person name="He W."/>
            <person name="Zhang D.-F."/>
        </authorList>
    </citation>
    <scope>NUCLEOTIDE SEQUENCE [LARGE SCALE GENOMIC DNA]</scope>
    <source>
        <strain evidence="17 18">WL0062</strain>
    </source>
</reference>
<comment type="subunit">
    <text evidence="5">Part of an enzyme complex containing four subunits: a flavoprotein, an iron-sulfur protein, plus two membrane-anchoring proteins, SdhC and SdhD.</text>
</comment>
<evidence type="ECO:0000256" key="16">
    <source>
        <dbReference type="SAM" id="Phobius"/>
    </source>
</evidence>
<dbReference type="InterPro" id="IPR014312">
    <property type="entry name" value="Succ_DH_anchor"/>
</dbReference>
<dbReference type="SUPFAM" id="SSF81343">
    <property type="entry name" value="Fumarate reductase respiratory complex transmembrane subunits"/>
    <property type="match status" value="1"/>
</dbReference>
<evidence type="ECO:0000256" key="4">
    <source>
        <dbReference type="ARBA" id="ARBA00005163"/>
    </source>
</evidence>
<keyword evidence="10 16" id="KW-0812">Transmembrane</keyword>
<dbReference type="Proteomes" id="UP001521181">
    <property type="component" value="Unassembled WGS sequence"/>
</dbReference>
<dbReference type="NCBIfam" id="TIGR02968">
    <property type="entry name" value="succ_dehyd_anc"/>
    <property type="match status" value="1"/>
</dbReference>
<keyword evidence="14" id="KW-0408">Iron</keyword>
<evidence type="ECO:0000313" key="17">
    <source>
        <dbReference type="EMBL" id="MCE5973959.1"/>
    </source>
</evidence>
<sequence length="132" mass="14374">MRYLTARKRAEGKGASHTGTEHHWFMTVTSVALAFLIPVFVIVFGRALGQPAEGVIATFSHPFPAILTALTVFVGMRHFAKGAQMMIEDYAQGSTRKALIILASSISYIVIAVALYALAKLTMVGFLFEAMH</sequence>
<evidence type="ECO:0000256" key="7">
    <source>
        <dbReference type="ARBA" id="ARBA00022448"/>
    </source>
</evidence>
<comment type="pathway">
    <text evidence="4">Carbohydrate metabolism; tricarboxylic acid cycle.</text>
</comment>
<comment type="function">
    <text evidence="2">Membrane-anchoring subunit of succinate dehydrogenase (SDH).</text>
</comment>
<evidence type="ECO:0000256" key="14">
    <source>
        <dbReference type="ARBA" id="ARBA00023004"/>
    </source>
</evidence>
<accession>A0ABS8YVU4</accession>
<keyword evidence="11" id="KW-0479">Metal-binding</keyword>
<evidence type="ECO:0000256" key="11">
    <source>
        <dbReference type="ARBA" id="ARBA00022723"/>
    </source>
</evidence>
<evidence type="ECO:0000313" key="18">
    <source>
        <dbReference type="Proteomes" id="UP001521181"/>
    </source>
</evidence>
<feature type="transmembrane region" description="Helical" evidence="16">
    <location>
        <begin position="98"/>
        <end position="119"/>
    </location>
</feature>
<name>A0ABS8YVU4_9RHOB</name>
<evidence type="ECO:0000256" key="6">
    <source>
        <dbReference type="ARBA" id="ARBA00019425"/>
    </source>
</evidence>
<keyword evidence="13 16" id="KW-1133">Transmembrane helix</keyword>
<comment type="caution">
    <text evidence="17">The sequence shown here is derived from an EMBL/GenBank/DDBJ whole genome shotgun (WGS) entry which is preliminary data.</text>
</comment>
<evidence type="ECO:0000256" key="5">
    <source>
        <dbReference type="ARBA" id="ARBA00011558"/>
    </source>
</evidence>
<dbReference type="CDD" id="cd03495">
    <property type="entry name" value="SQR_TypeC_SdhD_like"/>
    <property type="match status" value="1"/>
</dbReference>
<gene>
    <name evidence="17" type="primary">sdhD</name>
    <name evidence="17" type="ORF">LZA78_10735</name>
</gene>
<dbReference type="EMBL" id="JAJUOS010000007">
    <property type="protein sequence ID" value="MCE5973959.1"/>
    <property type="molecule type" value="Genomic_DNA"/>
</dbReference>
<keyword evidence="8" id="KW-0816">Tricarboxylic acid cycle</keyword>
<dbReference type="RefSeq" id="WP_233676930.1">
    <property type="nucleotide sequence ID" value="NZ_JAJUOS010000007.1"/>
</dbReference>
<keyword evidence="7" id="KW-0813">Transport</keyword>
<proteinExistence type="predicted"/>
<evidence type="ECO:0000256" key="12">
    <source>
        <dbReference type="ARBA" id="ARBA00022982"/>
    </source>
</evidence>
<evidence type="ECO:0000256" key="15">
    <source>
        <dbReference type="ARBA" id="ARBA00023136"/>
    </source>
</evidence>
<feature type="transmembrane region" description="Helical" evidence="16">
    <location>
        <begin position="24"/>
        <end position="48"/>
    </location>
</feature>
<evidence type="ECO:0000256" key="8">
    <source>
        <dbReference type="ARBA" id="ARBA00022532"/>
    </source>
</evidence>
<dbReference type="Pfam" id="PF01127">
    <property type="entry name" value="Sdh_cyt"/>
    <property type="match status" value="1"/>
</dbReference>
<dbReference type="Gene3D" id="1.20.1300.10">
    <property type="entry name" value="Fumarate reductase/succinate dehydrogenase, transmembrane subunit"/>
    <property type="match status" value="1"/>
</dbReference>
<evidence type="ECO:0000256" key="2">
    <source>
        <dbReference type="ARBA" id="ARBA00004050"/>
    </source>
</evidence>
<evidence type="ECO:0000256" key="9">
    <source>
        <dbReference type="ARBA" id="ARBA00022617"/>
    </source>
</evidence>
<evidence type="ECO:0000256" key="10">
    <source>
        <dbReference type="ARBA" id="ARBA00022692"/>
    </source>
</evidence>
<protein>
    <recommendedName>
        <fullName evidence="6">Succinate dehydrogenase hydrophobic membrane anchor subunit</fullName>
    </recommendedName>
</protein>
<keyword evidence="15 16" id="KW-0472">Membrane</keyword>
<dbReference type="InterPro" id="IPR034804">
    <property type="entry name" value="SQR/QFR_C/D"/>
</dbReference>
<organism evidence="17 18">
    <name type="scientific">Rhodobacter flavimaris</name>
    <dbReference type="NCBI Taxonomy" id="2907145"/>
    <lineage>
        <taxon>Bacteria</taxon>
        <taxon>Pseudomonadati</taxon>
        <taxon>Pseudomonadota</taxon>
        <taxon>Alphaproteobacteria</taxon>
        <taxon>Rhodobacterales</taxon>
        <taxon>Rhodobacter group</taxon>
        <taxon>Rhodobacter</taxon>
    </lineage>
</organism>
<evidence type="ECO:0000256" key="13">
    <source>
        <dbReference type="ARBA" id="ARBA00022989"/>
    </source>
</evidence>
<keyword evidence="9" id="KW-0349">Heme</keyword>
<comment type="cofactor">
    <cofactor evidence="1">
        <name>heme</name>
        <dbReference type="ChEBI" id="CHEBI:30413"/>
    </cofactor>
</comment>
<evidence type="ECO:0000256" key="3">
    <source>
        <dbReference type="ARBA" id="ARBA00004141"/>
    </source>
</evidence>
<feature type="transmembrane region" description="Helical" evidence="16">
    <location>
        <begin position="54"/>
        <end position="77"/>
    </location>
</feature>
<keyword evidence="18" id="KW-1185">Reference proteome</keyword>
<keyword evidence="12" id="KW-0249">Electron transport</keyword>